<feature type="transmembrane region" description="Helical" evidence="1">
    <location>
        <begin position="190"/>
        <end position="210"/>
    </location>
</feature>
<keyword evidence="1" id="KW-0812">Transmembrane</keyword>
<organism evidence="2 3">
    <name type="scientific">Psychromicrobium silvestre</name>
    <dbReference type="NCBI Taxonomy" id="1645614"/>
    <lineage>
        <taxon>Bacteria</taxon>
        <taxon>Bacillati</taxon>
        <taxon>Actinomycetota</taxon>
        <taxon>Actinomycetes</taxon>
        <taxon>Micrococcales</taxon>
        <taxon>Micrococcaceae</taxon>
        <taxon>Psychromicrobium</taxon>
    </lineage>
</organism>
<evidence type="ECO:0000313" key="3">
    <source>
        <dbReference type="Proteomes" id="UP000521748"/>
    </source>
</evidence>
<comment type="caution">
    <text evidence="2">The sequence shown here is derived from an EMBL/GenBank/DDBJ whole genome shotgun (WGS) entry which is preliminary data.</text>
</comment>
<sequence>MEMLIMYAPAHTAIALAAKRMNPSASLIGLMVAAQGSELLWVIFNYLGIEHSTVDAGGMLHLEYLPYSHSLLTGIVGGVLLWALLRFVFERKDVATIFGWVFVSHIVLDVIQHEPNIQIAPWMPTPGIGLDLQSIPWLDFAIELAFCIACWAYYRGSLRLLTGFIAINIIDLPLMFAGDGAASPLASNAIILPTIVLVTIIAAWAVVYAFHKPRKRSVSATEEGNLNYERTDAHEHNP</sequence>
<feature type="transmembrane region" description="Helical" evidence="1">
    <location>
        <begin position="27"/>
        <end position="47"/>
    </location>
</feature>
<name>A0A7Y9LRX7_9MICC</name>
<protein>
    <submittedName>
        <fullName evidence="2">Uncharacterized protein</fullName>
    </submittedName>
</protein>
<dbReference type="AlphaFoldDB" id="A0A7Y9LRX7"/>
<accession>A0A7Y9LRX7</accession>
<dbReference type="EMBL" id="JACBYQ010000001">
    <property type="protein sequence ID" value="NYE94482.1"/>
    <property type="molecule type" value="Genomic_DNA"/>
</dbReference>
<keyword evidence="1" id="KW-1133">Transmembrane helix</keyword>
<proteinExistence type="predicted"/>
<dbReference type="RefSeq" id="WP_179388241.1">
    <property type="nucleotide sequence ID" value="NZ_JACBYQ010000001.1"/>
</dbReference>
<gene>
    <name evidence="2" type="ORF">FHU41_000703</name>
</gene>
<dbReference type="Proteomes" id="UP000521748">
    <property type="component" value="Unassembled WGS sequence"/>
</dbReference>
<feature type="transmembrane region" description="Helical" evidence="1">
    <location>
        <begin position="67"/>
        <end position="85"/>
    </location>
</feature>
<keyword evidence="3" id="KW-1185">Reference proteome</keyword>
<keyword evidence="1" id="KW-0472">Membrane</keyword>
<feature type="transmembrane region" description="Helical" evidence="1">
    <location>
        <begin position="161"/>
        <end position="178"/>
    </location>
</feature>
<evidence type="ECO:0000313" key="2">
    <source>
        <dbReference type="EMBL" id="NYE94482.1"/>
    </source>
</evidence>
<reference evidence="2 3" key="1">
    <citation type="submission" date="2020-07" db="EMBL/GenBank/DDBJ databases">
        <title>Sequencing the genomes of 1000 actinobacteria strains.</title>
        <authorList>
            <person name="Klenk H.-P."/>
        </authorList>
    </citation>
    <scope>NUCLEOTIDE SEQUENCE [LARGE SCALE GENOMIC DNA]</scope>
    <source>
        <strain evidence="2 3">DSM 102047</strain>
    </source>
</reference>
<evidence type="ECO:0000256" key="1">
    <source>
        <dbReference type="SAM" id="Phobius"/>
    </source>
</evidence>